<keyword evidence="1" id="KW-0472">Membrane</keyword>
<dbReference type="RefSeq" id="WP_286004334.1">
    <property type="nucleotide sequence ID" value="NZ_JASVEJ010000021.1"/>
</dbReference>
<evidence type="ECO:0000313" key="2">
    <source>
        <dbReference type="EMBL" id="MDL5056932.1"/>
    </source>
</evidence>
<organism evidence="2 3">
    <name type="scientific">Geitlerinema calcuttense NRMC-F 0142</name>
    <dbReference type="NCBI Taxonomy" id="2922238"/>
    <lineage>
        <taxon>Bacteria</taxon>
        <taxon>Bacillati</taxon>
        <taxon>Cyanobacteriota</taxon>
        <taxon>Cyanophyceae</taxon>
        <taxon>Geitlerinematales</taxon>
        <taxon>Geitlerinemataceae</taxon>
        <taxon>Geitlerinema</taxon>
    </lineage>
</organism>
<keyword evidence="1" id="KW-1133">Transmembrane helix</keyword>
<dbReference type="Pfam" id="PF04403">
    <property type="entry name" value="PqiA"/>
    <property type="match status" value="1"/>
</dbReference>
<accession>A0ABT7LY45</accession>
<name>A0ABT7LY45_9CYAN</name>
<keyword evidence="1" id="KW-0812">Transmembrane</keyword>
<proteinExistence type="predicted"/>
<feature type="transmembrane region" description="Helical" evidence="1">
    <location>
        <begin position="12"/>
        <end position="36"/>
    </location>
</feature>
<dbReference type="InterPro" id="IPR007498">
    <property type="entry name" value="PqiA-like"/>
</dbReference>
<sequence>MLEHKPATIDRTLSFALAGLLFALFANAFPVLTFTFQGSQASNYLTTGPDSLMHGIYWPVALLILWTSLFAPAFKMAGLVYVLLPLKCGFAAPGLRPVFKLCRKVGKWGLIEVYAAAILVAITKLDQMGHASLDTGAWVLFALFVCSLAATWSLDEDRVWNEISGQTSGARA</sequence>
<reference evidence="2 3" key="1">
    <citation type="submission" date="2023-06" db="EMBL/GenBank/DDBJ databases">
        <title>Whole genome sequence of Oscillatoria calcuttensis NRMC-F 0142.</title>
        <authorList>
            <person name="Shakena Fathima T."/>
            <person name="Muralitharan G."/>
            <person name="Thajuddin N."/>
        </authorList>
    </citation>
    <scope>NUCLEOTIDE SEQUENCE [LARGE SCALE GENOMIC DNA]</scope>
    <source>
        <strain evidence="2 3">NRMC-F 0142</strain>
    </source>
</reference>
<dbReference type="Proteomes" id="UP001230986">
    <property type="component" value="Unassembled WGS sequence"/>
</dbReference>
<evidence type="ECO:0000256" key="1">
    <source>
        <dbReference type="SAM" id="Phobius"/>
    </source>
</evidence>
<comment type="caution">
    <text evidence="2">The sequence shown here is derived from an EMBL/GenBank/DDBJ whole genome shotgun (WGS) entry which is preliminary data.</text>
</comment>
<protein>
    <submittedName>
        <fullName evidence="2">Paraquat-inducible protein A</fullName>
    </submittedName>
</protein>
<feature type="transmembrane region" description="Helical" evidence="1">
    <location>
        <begin position="56"/>
        <end position="84"/>
    </location>
</feature>
<dbReference type="EMBL" id="JASVEJ010000021">
    <property type="protein sequence ID" value="MDL5056932.1"/>
    <property type="molecule type" value="Genomic_DNA"/>
</dbReference>
<feature type="transmembrane region" description="Helical" evidence="1">
    <location>
        <begin position="135"/>
        <end position="154"/>
    </location>
</feature>
<keyword evidence="3" id="KW-1185">Reference proteome</keyword>
<evidence type="ECO:0000313" key="3">
    <source>
        <dbReference type="Proteomes" id="UP001230986"/>
    </source>
</evidence>
<gene>
    <name evidence="2" type="ORF">QQ055_05560</name>
</gene>
<feature type="transmembrane region" description="Helical" evidence="1">
    <location>
        <begin position="105"/>
        <end position="123"/>
    </location>
</feature>